<dbReference type="EMBL" id="BDIP01009280">
    <property type="protein sequence ID" value="GIQ92253.1"/>
    <property type="molecule type" value="Genomic_DNA"/>
</dbReference>
<dbReference type="Proteomes" id="UP000265618">
    <property type="component" value="Unassembled WGS sequence"/>
</dbReference>
<organism evidence="1 2">
    <name type="scientific">Kipferlia bialata</name>
    <dbReference type="NCBI Taxonomy" id="797122"/>
    <lineage>
        <taxon>Eukaryota</taxon>
        <taxon>Metamonada</taxon>
        <taxon>Carpediemonas-like organisms</taxon>
        <taxon>Kipferlia</taxon>
    </lineage>
</organism>
<keyword evidence="2" id="KW-1185">Reference proteome</keyword>
<dbReference type="AlphaFoldDB" id="A0A9K3DAM9"/>
<comment type="caution">
    <text evidence="1">The sequence shown here is derived from an EMBL/GenBank/DDBJ whole genome shotgun (WGS) entry which is preliminary data.</text>
</comment>
<gene>
    <name evidence="1" type="ORF">KIPB_015914</name>
</gene>
<feature type="non-terminal residue" evidence="1">
    <location>
        <position position="1"/>
    </location>
</feature>
<evidence type="ECO:0000313" key="2">
    <source>
        <dbReference type="Proteomes" id="UP000265618"/>
    </source>
</evidence>
<dbReference type="Gene3D" id="1.10.357.40">
    <property type="entry name" value="YbiA-like"/>
    <property type="match status" value="1"/>
</dbReference>
<accession>A0A9K3DAM9</accession>
<protein>
    <submittedName>
        <fullName evidence="1">Uncharacterized protein</fullName>
    </submittedName>
</protein>
<sequence length="168" mass="18047">TDRHIVEDPDVLSPRHPSMLFLDGRLWPSAMHYVLSQSLPTVTEQERVRACPDALSAEQTLAAIPAPLLRRHSQATLKRICMAACYALASQDRAFFSALTGTGASRICDQRQSVVDGTLSGTSTCPLLCTMAETLSVLRGCLHTLPRQDLALAADAVTAVGAVYLGVQ</sequence>
<feature type="non-terminal residue" evidence="1">
    <location>
        <position position="168"/>
    </location>
</feature>
<evidence type="ECO:0000313" key="1">
    <source>
        <dbReference type="EMBL" id="GIQ92253.1"/>
    </source>
</evidence>
<name>A0A9K3DAM9_9EUKA</name>
<reference evidence="1 2" key="1">
    <citation type="journal article" date="2018" name="PLoS ONE">
        <title>The draft genome of Kipferlia bialata reveals reductive genome evolution in fornicate parasites.</title>
        <authorList>
            <person name="Tanifuji G."/>
            <person name="Takabayashi S."/>
            <person name="Kume K."/>
            <person name="Takagi M."/>
            <person name="Nakayama T."/>
            <person name="Kamikawa R."/>
            <person name="Inagaki Y."/>
            <person name="Hashimoto T."/>
        </authorList>
    </citation>
    <scope>NUCLEOTIDE SEQUENCE [LARGE SCALE GENOMIC DNA]</scope>
    <source>
        <strain evidence="1">NY0173</strain>
    </source>
</reference>
<proteinExistence type="predicted"/>
<dbReference type="InterPro" id="IPR037238">
    <property type="entry name" value="YbiA-like_sf"/>
</dbReference>
<dbReference type="SUPFAM" id="SSF143990">
    <property type="entry name" value="YbiA-like"/>
    <property type="match status" value="1"/>
</dbReference>